<organism evidence="2 3">
    <name type="scientific">Clonostachys solani</name>
    <dbReference type="NCBI Taxonomy" id="160281"/>
    <lineage>
        <taxon>Eukaryota</taxon>
        <taxon>Fungi</taxon>
        <taxon>Dikarya</taxon>
        <taxon>Ascomycota</taxon>
        <taxon>Pezizomycotina</taxon>
        <taxon>Sordariomycetes</taxon>
        <taxon>Hypocreomycetidae</taxon>
        <taxon>Hypocreales</taxon>
        <taxon>Bionectriaceae</taxon>
        <taxon>Clonostachys</taxon>
    </lineage>
</organism>
<dbReference type="EMBL" id="CABFOC020000042">
    <property type="protein sequence ID" value="CAH0051809.1"/>
    <property type="molecule type" value="Genomic_DNA"/>
</dbReference>
<keyword evidence="1" id="KW-0732">Signal</keyword>
<dbReference type="AlphaFoldDB" id="A0A9N9ZAL5"/>
<name>A0A9N9ZAL5_9HYPO</name>
<accession>A0A9N9ZAL5</accession>
<feature type="chain" id="PRO_5040420384" description="Transferrin-like domain-containing protein" evidence="1">
    <location>
        <begin position="19"/>
        <end position="213"/>
    </location>
</feature>
<evidence type="ECO:0000313" key="2">
    <source>
        <dbReference type="EMBL" id="CAH0051809.1"/>
    </source>
</evidence>
<protein>
    <recommendedName>
        <fullName evidence="4">Transferrin-like domain-containing protein</fullName>
    </recommendedName>
</protein>
<comment type="caution">
    <text evidence="2">The sequence shown here is derived from an EMBL/GenBank/DDBJ whole genome shotgun (WGS) entry which is preliminary data.</text>
</comment>
<dbReference type="Proteomes" id="UP000775872">
    <property type="component" value="Unassembled WGS sequence"/>
</dbReference>
<evidence type="ECO:0000313" key="3">
    <source>
        <dbReference type="Proteomes" id="UP000775872"/>
    </source>
</evidence>
<feature type="signal peptide" evidence="1">
    <location>
        <begin position="1"/>
        <end position="18"/>
    </location>
</feature>
<keyword evidence="3" id="KW-1185">Reference proteome</keyword>
<sequence>MNIIKTIYGLCIVAVAAAKLLENPGCGDINVLYTGFPAYHPYVVEQGWDPVAVDAGLRQDAQNLIDAGYNTRIVLMGPDQDISQLEARFQDVEFHVTGIGFGMRPATIPEIITRFEGARHDDDADLLAADNNFLFRKTVPDTPTVYNYDPNTLLWSVARRFPIEEDCTNKPGKNLGYEEICDQRCEMSKIAWNLRQVALGKNSTISNEAASGI</sequence>
<gene>
    <name evidence="2" type="ORF">CSOL1703_00014460</name>
</gene>
<reference evidence="2 3" key="2">
    <citation type="submission" date="2021-10" db="EMBL/GenBank/DDBJ databases">
        <authorList>
            <person name="Piombo E."/>
        </authorList>
    </citation>
    <scope>NUCLEOTIDE SEQUENCE [LARGE SCALE GENOMIC DNA]</scope>
</reference>
<reference evidence="3" key="1">
    <citation type="submission" date="2019-06" db="EMBL/GenBank/DDBJ databases">
        <authorList>
            <person name="Broberg M."/>
        </authorList>
    </citation>
    <scope>NUCLEOTIDE SEQUENCE [LARGE SCALE GENOMIC DNA]</scope>
</reference>
<proteinExistence type="predicted"/>
<evidence type="ECO:0008006" key="4">
    <source>
        <dbReference type="Google" id="ProtNLM"/>
    </source>
</evidence>
<dbReference type="OrthoDB" id="2943660at2759"/>
<evidence type="ECO:0000256" key="1">
    <source>
        <dbReference type="SAM" id="SignalP"/>
    </source>
</evidence>